<dbReference type="OrthoDB" id="3344725at2759"/>
<gene>
    <name evidence="1" type="ORF">RHTO0S_15e04918g</name>
</gene>
<proteinExistence type="predicted"/>
<accession>A0A061BDI5</accession>
<protein>
    <submittedName>
        <fullName evidence="1">RHTO0S15e04918g1_1</fullName>
    </submittedName>
</protein>
<dbReference type="AlphaFoldDB" id="A0A061BDI5"/>
<sequence>MSSFAGFNTQPQLSQNTSLATLLHRADDLARQFNRHHASSLNSVSSLPSLANQLQNLMAMPSVPVTRSRPEGGIRERGMAKVQQTIEEALQGVRDDLGKMEGDVEQLNSLLFEADLFLATPSLALQHGLNPKEALQHVSGLFAQYQAELIRLREVLADFTSEQIGVDEFVDEWKTMKEVDKGQEAELSDLVDVLGSWGGSGGLDVEMS</sequence>
<dbReference type="EMBL" id="LK052950">
    <property type="protein sequence ID" value="CDR48011.1"/>
    <property type="molecule type" value="Genomic_DNA"/>
</dbReference>
<reference evidence="1" key="1">
    <citation type="journal article" date="2014" name="Genome Announc.">
        <title>Draft genome sequence of Rhodosporidium toruloides CECT1137, an oleaginous yeast of biotechnological interest.</title>
        <authorList>
            <person name="Morin N."/>
            <person name="Calcas X."/>
            <person name="Devillers H."/>
            <person name="Durrens P."/>
            <person name="Sherman D.J."/>
            <person name="Nicaud J.-M."/>
            <person name="Neuveglise C."/>
        </authorList>
    </citation>
    <scope>NUCLEOTIDE SEQUENCE</scope>
    <source>
        <strain evidence="1">CECT1137</strain>
    </source>
</reference>
<name>A0A061BDI5_RHOTO</name>
<evidence type="ECO:0000313" key="1">
    <source>
        <dbReference type="EMBL" id="CDR48011.1"/>
    </source>
</evidence>
<organism evidence="1">
    <name type="scientific">Rhodotorula toruloides</name>
    <name type="common">Yeast</name>
    <name type="synonym">Rhodosporidium toruloides</name>
    <dbReference type="NCBI Taxonomy" id="5286"/>
    <lineage>
        <taxon>Eukaryota</taxon>
        <taxon>Fungi</taxon>
        <taxon>Dikarya</taxon>
        <taxon>Basidiomycota</taxon>
        <taxon>Pucciniomycotina</taxon>
        <taxon>Microbotryomycetes</taxon>
        <taxon>Sporidiobolales</taxon>
        <taxon>Sporidiobolaceae</taxon>
        <taxon>Rhodotorula</taxon>
    </lineage>
</organism>